<protein>
    <submittedName>
        <fullName evidence="1">Uncharacterized protein</fullName>
    </submittedName>
</protein>
<comment type="caution">
    <text evidence="1">The sequence shown here is derived from an EMBL/GenBank/DDBJ whole genome shotgun (WGS) entry which is preliminary data.</text>
</comment>
<dbReference type="Proteomes" id="UP000256519">
    <property type="component" value="Unassembled WGS sequence"/>
</dbReference>
<accession>A0A3D8WW47</accession>
<sequence>MITQQEHLFDIKGLEMNKGTPEQTKTVKHKIFSHGAKTFEPTLILYRNTLAFIVNVITIGGFKL</sequence>
<reference evidence="1 2" key="1">
    <citation type="journal article" date="2018" name="Appl. Environ. Microbiol.">
        <title>Antimicrobial susceptibility testing and tentative epidemiological cut-off values of five Bacillus species relevant for use as animal feed additives or for plant protection.</title>
        <authorList>
            <person name="Agerso Y."/>
            <person name="Stuer-Lauridsen B."/>
            <person name="Bjerre K."/>
            <person name="Jensen M.G."/>
            <person name="Johansen E."/>
            <person name="Bennedsen M."/>
            <person name="Brockmann E."/>
            <person name="Nielsen B."/>
        </authorList>
    </citation>
    <scope>NUCLEOTIDE SEQUENCE [LARGE SCALE GENOMIC DNA]</scope>
    <source>
        <strain evidence="1 2">CHCC20162</strain>
    </source>
</reference>
<name>A0A3D8WW47_PRIMG</name>
<gene>
    <name evidence="1" type="ORF">C3744_25090</name>
</gene>
<dbReference type="AlphaFoldDB" id="A0A3D8WW47"/>
<evidence type="ECO:0000313" key="1">
    <source>
        <dbReference type="EMBL" id="RDZ09229.1"/>
    </source>
</evidence>
<proteinExistence type="predicted"/>
<organism evidence="1 2">
    <name type="scientific">Priestia megaterium</name>
    <name type="common">Bacillus megaterium</name>
    <dbReference type="NCBI Taxonomy" id="1404"/>
    <lineage>
        <taxon>Bacteria</taxon>
        <taxon>Bacillati</taxon>
        <taxon>Bacillota</taxon>
        <taxon>Bacilli</taxon>
        <taxon>Bacillales</taxon>
        <taxon>Bacillaceae</taxon>
        <taxon>Priestia</taxon>
    </lineage>
</organism>
<dbReference type="EMBL" id="PQWM01000038">
    <property type="protein sequence ID" value="RDZ09229.1"/>
    <property type="molecule type" value="Genomic_DNA"/>
</dbReference>
<evidence type="ECO:0000313" key="2">
    <source>
        <dbReference type="Proteomes" id="UP000256519"/>
    </source>
</evidence>
<dbReference type="RefSeq" id="WP_116077706.1">
    <property type="nucleotide sequence ID" value="NZ_CP187630.1"/>
</dbReference>